<evidence type="ECO:0000313" key="13">
    <source>
        <dbReference type="EMBL" id="RHW21766.1"/>
    </source>
</evidence>
<organism evidence="13 14">
    <name type="scientific">Pseudomonas jilinensis</name>
    <dbReference type="NCBI Taxonomy" id="2078689"/>
    <lineage>
        <taxon>Bacteria</taxon>
        <taxon>Pseudomonadati</taxon>
        <taxon>Pseudomonadota</taxon>
        <taxon>Gammaproteobacteria</taxon>
        <taxon>Pseudomonadales</taxon>
        <taxon>Pseudomonadaceae</taxon>
        <taxon>Pseudomonas</taxon>
    </lineage>
</organism>
<evidence type="ECO:0000256" key="9">
    <source>
        <dbReference type="PROSITE-ProRule" id="PRU00284"/>
    </source>
</evidence>
<dbReference type="SUPFAM" id="SSF58104">
    <property type="entry name" value="Methyl-accepting chemotaxis protein (MCP) signaling domain"/>
    <property type="match status" value="1"/>
</dbReference>
<sequence>MLQNTWIKINIFECFQLAIALRGVNMNCSLRCRFFLILVMAGFSFFVALFGMRLMHKMAEFAYFEREHVVALSKVYYELHKKEINISFIVGQVQRARRQTTAVNSLWKGDKALLRLLGKGLILELSEASEIKLGLLERYASSIYKDGLNPGHIEEMKRLVSWPYTNSNRFGIEIADISKRVKAYVYFLVVSINCLFFVVIFLLMKKTRSSIDEIVHVMNDMSRGDLTYRTIPSNDEVGKMQSSIIAMGAGVSALIESIKHIQGDLFNSAGEALNISQSTSNDICDQAGKIDEFVSALSQISFAITETSNAANKSSALSSEGRQLAVHGQKAIETAVSSINALSQRVNDSHVAIKCIEADIAKIGKIIEIIDQITDQTNLLALNAAIEAAHAGEAGKGFAVVADEVRSLAQRTNNSTYEIQAMIASLNKGIFFALGVMGDCVVESKNSVNAASEASRSIEKIVDSVSQVMLQIAQVATASEEQSAVVKDMLDNANIIREIAAGVELGSRRISEVNQYLVKLAGDLGRAAKVFKLY</sequence>
<dbReference type="AlphaFoldDB" id="A0A396RZV2"/>
<dbReference type="EMBL" id="QJSA01000005">
    <property type="protein sequence ID" value="RHW21766.1"/>
    <property type="molecule type" value="Genomic_DNA"/>
</dbReference>
<dbReference type="SMART" id="SM00283">
    <property type="entry name" value="MA"/>
    <property type="match status" value="1"/>
</dbReference>
<evidence type="ECO:0000256" key="8">
    <source>
        <dbReference type="ARBA" id="ARBA00029447"/>
    </source>
</evidence>
<dbReference type="GO" id="GO:0007165">
    <property type="term" value="P:signal transduction"/>
    <property type="evidence" value="ECO:0007669"/>
    <property type="project" value="UniProtKB-KW"/>
</dbReference>
<reference evidence="13 14" key="1">
    <citation type="submission" date="2018-06" db="EMBL/GenBank/DDBJ databases">
        <title>Pseudomonas jilinensis sp. nov., isolated from the production water of Jilin Oilfield in China.</title>
        <authorList>
            <person name="Wang J."/>
        </authorList>
    </citation>
    <scope>NUCLEOTIDE SEQUENCE [LARGE SCALE GENOMIC DNA]</scope>
    <source>
        <strain evidence="13 14">JS15-10A1</strain>
    </source>
</reference>
<dbReference type="InterPro" id="IPR003660">
    <property type="entry name" value="HAMP_dom"/>
</dbReference>
<name>A0A396RZV2_9PSED</name>
<dbReference type="FunFam" id="1.10.287.950:FF:000001">
    <property type="entry name" value="Methyl-accepting chemotaxis sensory transducer"/>
    <property type="match status" value="1"/>
</dbReference>
<dbReference type="Pfam" id="PF00015">
    <property type="entry name" value="MCPsignal"/>
    <property type="match status" value="1"/>
</dbReference>
<evidence type="ECO:0000256" key="3">
    <source>
        <dbReference type="ARBA" id="ARBA00022481"/>
    </source>
</evidence>
<dbReference type="PANTHER" id="PTHR32089:SF119">
    <property type="entry name" value="METHYL-ACCEPTING CHEMOTAXIS PROTEIN CTPL"/>
    <property type="match status" value="1"/>
</dbReference>
<evidence type="ECO:0000256" key="6">
    <source>
        <dbReference type="ARBA" id="ARBA00023136"/>
    </source>
</evidence>
<feature type="transmembrane region" description="Helical" evidence="10">
    <location>
        <begin position="34"/>
        <end position="52"/>
    </location>
</feature>
<keyword evidence="4 10" id="KW-0812">Transmembrane</keyword>
<dbReference type="GO" id="GO:0006935">
    <property type="term" value="P:chemotaxis"/>
    <property type="evidence" value="ECO:0007669"/>
    <property type="project" value="InterPro"/>
</dbReference>
<dbReference type="Proteomes" id="UP000265745">
    <property type="component" value="Unassembled WGS sequence"/>
</dbReference>
<keyword evidence="6 10" id="KW-0472">Membrane</keyword>
<accession>A0A396RZV2</accession>
<evidence type="ECO:0000256" key="7">
    <source>
        <dbReference type="ARBA" id="ARBA00023224"/>
    </source>
</evidence>
<dbReference type="PRINTS" id="PR00260">
    <property type="entry name" value="CHEMTRNSDUCR"/>
</dbReference>
<evidence type="ECO:0000256" key="10">
    <source>
        <dbReference type="SAM" id="Phobius"/>
    </source>
</evidence>
<protein>
    <submittedName>
        <fullName evidence="13">Methyl-accepting chemotaxis protein</fullName>
    </submittedName>
</protein>
<evidence type="ECO:0000256" key="5">
    <source>
        <dbReference type="ARBA" id="ARBA00022989"/>
    </source>
</evidence>
<comment type="similarity">
    <text evidence="8">Belongs to the methyl-accepting chemotaxis (MCP) protein family.</text>
</comment>
<dbReference type="PANTHER" id="PTHR32089">
    <property type="entry name" value="METHYL-ACCEPTING CHEMOTAXIS PROTEIN MCPB"/>
    <property type="match status" value="1"/>
</dbReference>
<dbReference type="CDD" id="cd11386">
    <property type="entry name" value="MCP_signal"/>
    <property type="match status" value="1"/>
</dbReference>
<dbReference type="Gene3D" id="1.10.287.950">
    <property type="entry name" value="Methyl-accepting chemotaxis protein"/>
    <property type="match status" value="1"/>
</dbReference>
<feature type="domain" description="HAMP" evidence="12">
    <location>
        <begin position="205"/>
        <end position="256"/>
    </location>
</feature>
<keyword evidence="2" id="KW-1003">Cell membrane</keyword>
<dbReference type="InterPro" id="IPR004089">
    <property type="entry name" value="MCPsignal_dom"/>
</dbReference>
<keyword evidence="5 10" id="KW-1133">Transmembrane helix</keyword>
<comment type="subcellular location">
    <subcellularLocation>
        <location evidence="1">Cell membrane</location>
        <topology evidence="1">Multi-pass membrane protein</topology>
    </subcellularLocation>
</comment>
<dbReference type="GO" id="GO:0004888">
    <property type="term" value="F:transmembrane signaling receptor activity"/>
    <property type="evidence" value="ECO:0007669"/>
    <property type="project" value="InterPro"/>
</dbReference>
<feature type="domain" description="Methyl-accepting transducer" evidence="11">
    <location>
        <begin position="261"/>
        <end position="497"/>
    </location>
</feature>
<comment type="caution">
    <text evidence="13">The sequence shown here is derived from an EMBL/GenBank/DDBJ whole genome shotgun (WGS) entry which is preliminary data.</text>
</comment>
<evidence type="ECO:0000256" key="4">
    <source>
        <dbReference type="ARBA" id="ARBA00022692"/>
    </source>
</evidence>
<keyword evidence="3" id="KW-0488">Methylation</keyword>
<dbReference type="PROSITE" id="PS50111">
    <property type="entry name" value="CHEMOTAXIS_TRANSDUC_2"/>
    <property type="match status" value="1"/>
</dbReference>
<feature type="transmembrane region" description="Helical" evidence="10">
    <location>
        <begin position="183"/>
        <end position="204"/>
    </location>
</feature>
<evidence type="ECO:0000313" key="14">
    <source>
        <dbReference type="Proteomes" id="UP000265745"/>
    </source>
</evidence>
<dbReference type="GO" id="GO:0005886">
    <property type="term" value="C:plasma membrane"/>
    <property type="evidence" value="ECO:0007669"/>
    <property type="project" value="UniProtKB-SubCell"/>
</dbReference>
<proteinExistence type="inferred from homology"/>
<gene>
    <name evidence="13" type="ORF">C2846_07430</name>
</gene>
<evidence type="ECO:0000256" key="2">
    <source>
        <dbReference type="ARBA" id="ARBA00022475"/>
    </source>
</evidence>
<dbReference type="InterPro" id="IPR004090">
    <property type="entry name" value="Chemotax_Me-accpt_rcpt"/>
</dbReference>
<dbReference type="PROSITE" id="PS50885">
    <property type="entry name" value="HAMP"/>
    <property type="match status" value="1"/>
</dbReference>
<evidence type="ECO:0000259" key="11">
    <source>
        <dbReference type="PROSITE" id="PS50111"/>
    </source>
</evidence>
<evidence type="ECO:0000256" key="1">
    <source>
        <dbReference type="ARBA" id="ARBA00004651"/>
    </source>
</evidence>
<dbReference type="CDD" id="cd06225">
    <property type="entry name" value="HAMP"/>
    <property type="match status" value="1"/>
</dbReference>
<evidence type="ECO:0000259" key="12">
    <source>
        <dbReference type="PROSITE" id="PS50885"/>
    </source>
</evidence>
<keyword evidence="14" id="KW-1185">Reference proteome</keyword>
<keyword evidence="7 9" id="KW-0807">Transducer</keyword>
<dbReference type="Pfam" id="PF00672">
    <property type="entry name" value="HAMP"/>
    <property type="match status" value="1"/>
</dbReference>